<dbReference type="GO" id="GO:0022904">
    <property type="term" value="P:respiratory electron transport chain"/>
    <property type="evidence" value="ECO:0007669"/>
    <property type="project" value="TreeGrafter"/>
</dbReference>
<dbReference type="InterPro" id="IPR006058">
    <property type="entry name" value="2Fe2S_fd_BS"/>
</dbReference>
<name>A0A381VLK7_9ZZZZ</name>
<dbReference type="SUPFAM" id="SSF54292">
    <property type="entry name" value="2Fe-2S ferredoxin-like"/>
    <property type="match status" value="1"/>
</dbReference>
<dbReference type="EMBL" id="UINC01009176">
    <property type="protein sequence ID" value="SVA41172.1"/>
    <property type="molecule type" value="Genomic_DNA"/>
</dbReference>
<reference evidence="2" key="1">
    <citation type="submission" date="2018-05" db="EMBL/GenBank/DDBJ databases">
        <authorList>
            <person name="Lanie J.A."/>
            <person name="Ng W.-L."/>
            <person name="Kazmierczak K.M."/>
            <person name="Andrzejewski T.M."/>
            <person name="Davidsen T.M."/>
            <person name="Wayne K.J."/>
            <person name="Tettelin H."/>
            <person name="Glass J.I."/>
            <person name="Rusch D."/>
            <person name="Podicherti R."/>
            <person name="Tsui H.-C.T."/>
            <person name="Winkler M.E."/>
        </authorList>
    </citation>
    <scope>NUCLEOTIDE SEQUENCE</scope>
</reference>
<dbReference type="Pfam" id="PF13085">
    <property type="entry name" value="Fer2_3"/>
    <property type="match status" value="1"/>
</dbReference>
<evidence type="ECO:0000259" key="1">
    <source>
        <dbReference type="Pfam" id="PF13085"/>
    </source>
</evidence>
<dbReference type="GO" id="GO:0051537">
    <property type="term" value="F:2 iron, 2 sulfur cluster binding"/>
    <property type="evidence" value="ECO:0007669"/>
    <property type="project" value="InterPro"/>
</dbReference>
<dbReference type="InterPro" id="IPR025192">
    <property type="entry name" value="Succ_DH/fum_Rdtase_N"/>
</dbReference>
<feature type="domain" description="Succinate dehydogenase/fumarate reductase N-terminal" evidence="1">
    <location>
        <begin position="22"/>
        <end position="123"/>
    </location>
</feature>
<dbReference type="InterPro" id="IPR050573">
    <property type="entry name" value="SDH/FRD_Iron-Sulfur"/>
</dbReference>
<protein>
    <recommendedName>
        <fullName evidence="1">Succinate dehydogenase/fumarate reductase N-terminal domain-containing protein</fullName>
    </recommendedName>
</protein>
<dbReference type="AlphaFoldDB" id="A0A381VLK7"/>
<dbReference type="Gene3D" id="3.10.20.30">
    <property type="match status" value="1"/>
</dbReference>
<dbReference type="InterPro" id="IPR012675">
    <property type="entry name" value="Beta-grasp_dom_sf"/>
</dbReference>
<dbReference type="PANTHER" id="PTHR11921">
    <property type="entry name" value="SUCCINATE DEHYDROGENASE IRON-SULFUR PROTEIN"/>
    <property type="match status" value="1"/>
</dbReference>
<dbReference type="PROSITE" id="PS00197">
    <property type="entry name" value="2FE2S_FER_1"/>
    <property type="match status" value="1"/>
</dbReference>
<dbReference type="InterPro" id="IPR036010">
    <property type="entry name" value="2Fe-2S_ferredoxin-like_sf"/>
</dbReference>
<dbReference type="GO" id="GO:0009060">
    <property type="term" value="P:aerobic respiration"/>
    <property type="evidence" value="ECO:0007669"/>
    <property type="project" value="TreeGrafter"/>
</dbReference>
<gene>
    <name evidence="2" type="ORF">METZ01_LOCUS94026</name>
</gene>
<organism evidence="2">
    <name type="scientific">marine metagenome</name>
    <dbReference type="NCBI Taxonomy" id="408172"/>
    <lineage>
        <taxon>unclassified sequences</taxon>
        <taxon>metagenomes</taxon>
        <taxon>ecological metagenomes</taxon>
    </lineage>
</organism>
<dbReference type="GO" id="GO:0009055">
    <property type="term" value="F:electron transfer activity"/>
    <property type="evidence" value="ECO:0007669"/>
    <property type="project" value="InterPro"/>
</dbReference>
<sequence length="124" mass="14202">MSHILCAELTDPVELGDPIIADIYRFDPSVGTQERMERYVVPYHTRMSVFTLLREIYTHQDQTLAFRNQQCGRGICGTCQVRLQINGSKEKPLKGCTIPLQPGAHVIIKPYRENKVIRDLVVDF</sequence>
<dbReference type="PANTHER" id="PTHR11921:SF29">
    <property type="entry name" value="SUCCINATE DEHYDROGENASE [UBIQUINONE] IRON-SULFUR SUBUNIT, MITOCHONDRIAL"/>
    <property type="match status" value="1"/>
</dbReference>
<proteinExistence type="predicted"/>
<evidence type="ECO:0000313" key="2">
    <source>
        <dbReference type="EMBL" id="SVA41172.1"/>
    </source>
</evidence>
<accession>A0A381VLK7</accession>